<dbReference type="STRING" id="1660073.CSUIS_1124"/>
<reference evidence="3" key="1">
    <citation type="journal article" date="2017" name="Genome Biol. Evol.">
        <title>Comparative Genomic Analysis Identifies a Campylobacter Clade Deficient in Selenium Metabolism.</title>
        <authorList>
            <person name="Miller W.G."/>
            <person name="Yee E."/>
            <person name="Lopes B.S."/>
            <person name="Chapman M.H."/>
            <person name="Huynh S."/>
            <person name="Bono J.L."/>
            <person name="Parker C.T."/>
            <person name="Strachan N.J.C."/>
            <person name="Forbes K.J."/>
        </authorList>
    </citation>
    <scope>NUCLEOTIDE SEQUENCE [LARGE SCALE GENOMIC DNA]</scope>
    <source>
        <strain evidence="3">RM6137</strain>
    </source>
</reference>
<organism evidence="2 3">
    <name type="scientific">Campylobacter porcelli</name>
    <dbReference type="NCBI Taxonomy" id="1660073"/>
    <lineage>
        <taxon>Bacteria</taxon>
        <taxon>Pseudomonadati</taxon>
        <taxon>Campylobacterota</taxon>
        <taxon>Epsilonproteobacteria</taxon>
        <taxon>Campylobacterales</taxon>
        <taxon>Campylobacteraceae</taxon>
        <taxon>Campylobacter</taxon>
    </lineage>
</organism>
<evidence type="ECO:0000259" key="1">
    <source>
        <dbReference type="Pfam" id="PF06114"/>
    </source>
</evidence>
<dbReference type="EMBL" id="CP018789">
    <property type="protein sequence ID" value="ARR00927.1"/>
    <property type="molecule type" value="Genomic_DNA"/>
</dbReference>
<dbReference type="InterPro" id="IPR052345">
    <property type="entry name" value="Rad_response_metalloprotease"/>
</dbReference>
<dbReference type="Pfam" id="PF06114">
    <property type="entry name" value="Peptidase_M78"/>
    <property type="match status" value="1"/>
</dbReference>
<dbReference type="KEGG" id="camy:CSUIS_1124"/>
<gene>
    <name evidence="2" type="ORF">CSUIS_1124</name>
</gene>
<accession>A0A1X9SXD7</accession>
<name>A0A1X9SXD7_9BACT</name>
<dbReference type="AlphaFoldDB" id="A0A1X9SXD7"/>
<proteinExistence type="predicted"/>
<dbReference type="Gene3D" id="1.10.10.2910">
    <property type="match status" value="1"/>
</dbReference>
<dbReference type="Proteomes" id="UP000194260">
    <property type="component" value="Chromosome"/>
</dbReference>
<evidence type="ECO:0000313" key="2">
    <source>
        <dbReference type="EMBL" id="ARR00927.1"/>
    </source>
</evidence>
<evidence type="ECO:0000313" key="3">
    <source>
        <dbReference type="Proteomes" id="UP000194260"/>
    </source>
</evidence>
<sequence length="177" mass="20661">MAFISSKKEKKETKIITWDMLLLDAKDKNITLTPFDIYTYVNTFDNIEVIDDDLSSEISGMIEYISDGFIITINKYHSYERRRFTLAHEFGHYCMHREYLINNKSIKDVALFRSENTKDQKEFEANDFAAKLLMPKDDFLNIIKNGKTRLGDIAEHFGVSAAAAKYRAYRLGLIKEY</sequence>
<protein>
    <submittedName>
        <fullName evidence="2">DUF955 domain protein</fullName>
    </submittedName>
</protein>
<dbReference type="SUPFAM" id="SSF55486">
    <property type="entry name" value="Metalloproteases ('zincins'), catalytic domain"/>
    <property type="match status" value="1"/>
</dbReference>
<feature type="domain" description="IrrE N-terminal-like" evidence="1">
    <location>
        <begin position="47"/>
        <end position="168"/>
    </location>
</feature>
<dbReference type="PANTHER" id="PTHR43236:SF1">
    <property type="entry name" value="BLL7220 PROTEIN"/>
    <property type="match status" value="1"/>
</dbReference>
<dbReference type="RefSeq" id="WP_086297761.1">
    <property type="nucleotide sequence ID" value="NZ_CP018789.1"/>
</dbReference>
<dbReference type="PANTHER" id="PTHR43236">
    <property type="entry name" value="ANTITOXIN HIGA1"/>
    <property type="match status" value="1"/>
</dbReference>
<dbReference type="InterPro" id="IPR010359">
    <property type="entry name" value="IrrE_HExxH"/>
</dbReference>